<feature type="compositionally biased region" description="Low complexity" evidence="1">
    <location>
        <begin position="123"/>
        <end position="133"/>
    </location>
</feature>
<reference evidence="2" key="1">
    <citation type="journal article" date="2023" name="Science">
        <title>Genome structures resolve the early diversification of teleost fishes.</title>
        <authorList>
            <person name="Parey E."/>
            <person name="Louis A."/>
            <person name="Montfort J."/>
            <person name="Bouchez O."/>
            <person name="Roques C."/>
            <person name="Iampietro C."/>
            <person name="Lluch J."/>
            <person name="Castinel A."/>
            <person name="Donnadieu C."/>
            <person name="Desvignes T."/>
            <person name="Floi Bucao C."/>
            <person name="Jouanno E."/>
            <person name="Wen M."/>
            <person name="Mejri S."/>
            <person name="Dirks R."/>
            <person name="Jansen H."/>
            <person name="Henkel C."/>
            <person name="Chen W.J."/>
            <person name="Zahm M."/>
            <person name="Cabau C."/>
            <person name="Klopp C."/>
            <person name="Thompson A.W."/>
            <person name="Robinson-Rechavi M."/>
            <person name="Braasch I."/>
            <person name="Lecointre G."/>
            <person name="Bobe J."/>
            <person name="Postlethwait J.H."/>
            <person name="Berthelot C."/>
            <person name="Roest Crollius H."/>
            <person name="Guiguen Y."/>
        </authorList>
    </citation>
    <scope>NUCLEOTIDE SEQUENCE</scope>
    <source>
        <tissue evidence="2">Blood</tissue>
    </source>
</reference>
<proteinExistence type="predicted"/>
<gene>
    <name evidence="2" type="ORF">SKAU_G00275920</name>
</gene>
<feature type="compositionally biased region" description="Polar residues" evidence="1">
    <location>
        <begin position="96"/>
        <end position="109"/>
    </location>
</feature>
<name>A0A9Q1IP15_SYNKA</name>
<evidence type="ECO:0000313" key="3">
    <source>
        <dbReference type="Proteomes" id="UP001152622"/>
    </source>
</evidence>
<feature type="compositionally biased region" description="Basic and acidic residues" evidence="1">
    <location>
        <begin position="110"/>
        <end position="119"/>
    </location>
</feature>
<organism evidence="2 3">
    <name type="scientific">Synaphobranchus kaupii</name>
    <name type="common">Kaup's arrowtooth eel</name>
    <dbReference type="NCBI Taxonomy" id="118154"/>
    <lineage>
        <taxon>Eukaryota</taxon>
        <taxon>Metazoa</taxon>
        <taxon>Chordata</taxon>
        <taxon>Craniata</taxon>
        <taxon>Vertebrata</taxon>
        <taxon>Euteleostomi</taxon>
        <taxon>Actinopterygii</taxon>
        <taxon>Neopterygii</taxon>
        <taxon>Teleostei</taxon>
        <taxon>Anguilliformes</taxon>
        <taxon>Synaphobranchidae</taxon>
        <taxon>Synaphobranchus</taxon>
    </lineage>
</organism>
<keyword evidence="3" id="KW-1185">Reference proteome</keyword>
<dbReference type="EMBL" id="JAINUF010000010">
    <property type="protein sequence ID" value="KAJ8349003.1"/>
    <property type="molecule type" value="Genomic_DNA"/>
</dbReference>
<feature type="compositionally biased region" description="Basic and acidic residues" evidence="1">
    <location>
        <begin position="1"/>
        <end position="10"/>
    </location>
</feature>
<evidence type="ECO:0000256" key="1">
    <source>
        <dbReference type="SAM" id="MobiDB-lite"/>
    </source>
</evidence>
<comment type="caution">
    <text evidence="2">The sequence shown here is derived from an EMBL/GenBank/DDBJ whole genome shotgun (WGS) entry which is preliminary data.</text>
</comment>
<dbReference type="AlphaFoldDB" id="A0A9Q1IP15"/>
<dbReference type="Proteomes" id="UP001152622">
    <property type="component" value="Chromosome 10"/>
</dbReference>
<evidence type="ECO:0000313" key="2">
    <source>
        <dbReference type="EMBL" id="KAJ8349003.1"/>
    </source>
</evidence>
<feature type="region of interest" description="Disordered" evidence="1">
    <location>
        <begin position="1"/>
        <end position="154"/>
    </location>
</feature>
<sequence length="383" mass="42268">MRRTCPDREAAGAGTEGDGEGGEGQESGPEKEPEPGPSADRAGEDLQGEPTQQETEEQAETEASGTGGIDVDSRDVVENPNVDKNGDVAGGEDQPGNVNSGAPSRQIGEQNREDGKSNEDSSEPQVSSSPQVEALGVAEEGEWSREGTEADPDEMSFDEEDFFSEFSQTDDAGGSQKDAALQAGNSLHTFTQGGVTRLKDLMHLEKGCWKPAVELAETLAVRSVRMCEQFLWRVKGCLPPSVLELIEETLAEGHRTVLDLECPTFWVGLSVQPKQGWVIRGNPPLPVRFHEAEKKLQYNWSVRVVNTASFQTLPTSKWSERFQENRELTPAWRTIYKPPLPKRLSRECSKVLKIDHWGRQRLRMRQWGKRIGGPMTLISLLAK</sequence>
<accession>A0A9Q1IP15</accession>
<protein>
    <submittedName>
        <fullName evidence="2">Uncharacterized protein</fullName>
    </submittedName>
</protein>